<evidence type="ECO:0000313" key="1">
    <source>
        <dbReference type="EMBL" id="GBP73876.1"/>
    </source>
</evidence>
<accession>A0A4C1YCQ1</accession>
<protein>
    <submittedName>
        <fullName evidence="1">Uncharacterized protein</fullName>
    </submittedName>
</protein>
<keyword evidence="2" id="KW-1185">Reference proteome</keyword>
<sequence>MSKANNELKAIVIDANCPNACKTKVKLFRRRDRSPLVQSSYCVSVFLRVAFRSVGLRECMSVCDPAQYTSRSDSYVCPVCPKRPTAFVPLIRSGLPHRLYAEPVHGFCA</sequence>
<proteinExistence type="predicted"/>
<organism evidence="1 2">
    <name type="scientific">Eumeta variegata</name>
    <name type="common">Bagworm moth</name>
    <name type="synonym">Eumeta japonica</name>
    <dbReference type="NCBI Taxonomy" id="151549"/>
    <lineage>
        <taxon>Eukaryota</taxon>
        <taxon>Metazoa</taxon>
        <taxon>Ecdysozoa</taxon>
        <taxon>Arthropoda</taxon>
        <taxon>Hexapoda</taxon>
        <taxon>Insecta</taxon>
        <taxon>Pterygota</taxon>
        <taxon>Neoptera</taxon>
        <taxon>Endopterygota</taxon>
        <taxon>Lepidoptera</taxon>
        <taxon>Glossata</taxon>
        <taxon>Ditrysia</taxon>
        <taxon>Tineoidea</taxon>
        <taxon>Psychidae</taxon>
        <taxon>Oiketicinae</taxon>
        <taxon>Eumeta</taxon>
    </lineage>
</organism>
<reference evidence="1 2" key="1">
    <citation type="journal article" date="2019" name="Commun. Biol.">
        <title>The bagworm genome reveals a unique fibroin gene that provides high tensile strength.</title>
        <authorList>
            <person name="Kono N."/>
            <person name="Nakamura H."/>
            <person name="Ohtoshi R."/>
            <person name="Tomita M."/>
            <person name="Numata K."/>
            <person name="Arakawa K."/>
        </authorList>
    </citation>
    <scope>NUCLEOTIDE SEQUENCE [LARGE SCALE GENOMIC DNA]</scope>
</reference>
<name>A0A4C1YCQ1_EUMVA</name>
<gene>
    <name evidence="1" type="ORF">EVAR_82705_1</name>
</gene>
<comment type="caution">
    <text evidence="1">The sequence shown here is derived from an EMBL/GenBank/DDBJ whole genome shotgun (WGS) entry which is preliminary data.</text>
</comment>
<dbReference type="EMBL" id="BGZK01001190">
    <property type="protein sequence ID" value="GBP73876.1"/>
    <property type="molecule type" value="Genomic_DNA"/>
</dbReference>
<evidence type="ECO:0000313" key="2">
    <source>
        <dbReference type="Proteomes" id="UP000299102"/>
    </source>
</evidence>
<dbReference type="Proteomes" id="UP000299102">
    <property type="component" value="Unassembled WGS sequence"/>
</dbReference>
<dbReference type="AlphaFoldDB" id="A0A4C1YCQ1"/>